<feature type="region of interest" description="Disordered" evidence="1">
    <location>
        <begin position="96"/>
        <end position="138"/>
    </location>
</feature>
<protein>
    <submittedName>
        <fullName evidence="2">Uncharacterized protein</fullName>
    </submittedName>
</protein>
<evidence type="ECO:0000313" key="2">
    <source>
        <dbReference type="EMBL" id="CAF1234426.1"/>
    </source>
</evidence>
<proteinExistence type="predicted"/>
<dbReference type="Proteomes" id="UP000681967">
    <property type="component" value="Unassembled WGS sequence"/>
</dbReference>
<evidence type="ECO:0000313" key="6">
    <source>
        <dbReference type="Proteomes" id="UP000663834"/>
    </source>
</evidence>
<sequence>MATPSDTFKSSLFGQLKSYSNAVHDAFEHRIARPLLAFKRDMSRPASETHAPTDQEPIFLSSRIRQESSASSSPLEIIDIDASNSFKTIFEKVRNSLSPSTKRRESENLNNDEAKNSSKENFNSSSNSSTNKKSIKNHLSQKSVSFAEADDTDDDSGSYPQYSADDRNDIISSAHMLADQILSESIDVTASKLVFANKLSNTNDDNFEEEFRRTIKPPRFSANHMEDIVYQDLSAEIVAYVLKHALRTLKKEQDELSIATGMESIANQHEHDEEFIDLK</sequence>
<dbReference type="EMBL" id="CAJNOV010010805">
    <property type="protein sequence ID" value="CAF1421529.1"/>
    <property type="molecule type" value="Genomic_DNA"/>
</dbReference>
<comment type="caution">
    <text evidence="2">The sequence shown here is derived from an EMBL/GenBank/DDBJ whole genome shotgun (WGS) entry which is preliminary data.</text>
</comment>
<feature type="compositionally biased region" description="Low complexity" evidence="1">
    <location>
        <begin position="119"/>
        <end position="132"/>
    </location>
</feature>
<dbReference type="OrthoDB" id="10021492at2759"/>
<evidence type="ECO:0000313" key="5">
    <source>
        <dbReference type="EMBL" id="CAF3835064.1"/>
    </source>
</evidence>
<accession>A0A814YX38</accession>
<evidence type="ECO:0000313" key="3">
    <source>
        <dbReference type="EMBL" id="CAF1421529.1"/>
    </source>
</evidence>
<dbReference type="AlphaFoldDB" id="A0A814YX38"/>
<dbReference type="EMBL" id="CAJNRE010014946">
    <property type="protein sequence ID" value="CAF2133194.1"/>
    <property type="molecule type" value="Genomic_DNA"/>
</dbReference>
<evidence type="ECO:0000313" key="4">
    <source>
        <dbReference type="EMBL" id="CAF2133194.1"/>
    </source>
</evidence>
<feature type="compositionally biased region" description="Basic and acidic residues" evidence="1">
    <location>
        <begin position="102"/>
        <end position="118"/>
    </location>
</feature>
<dbReference type="Proteomes" id="UP000663824">
    <property type="component" value="Unassembled WGS sequence"/>
</dbReference>
<feature type="region of interest" description="Disordered" evidence="1">
    <location>
        <begin position="146"/>
        <end position="165"/>
    </location>
</feature>
<organism evidence="2 6">
    <name type="scientific">Rotaria magnacalcarata</name>
    <dbReference type="NCBI Taxonomy" id="392030"/>
    <lineage>
        <taxon>Eukaryota</taxon>
        <taxon>Metazoa</taxon>
        <taxon>Spiralia</taxon>
        <taxon>Gnathifera</taxon>
        <taxon>Rotifera</taxon>
        <taxon>Eurotatoria</taxon>
        <taxon>Bdelloidea</taxon>
        <taxon>Philodinida</taxon>
        <taxon>Philodinidae</taxon>
        <taxon>Rotaria</taxon>
    </lineage>
</organism>
<evidence type="ECO:0000256" key="1">
    <source>
        <dbReference type="SAM" id="MobiDB-lite"/>
    </source>
</evidence>
<dbReference type="EMBL" id="CAJOBH010001090">
    <property type="protein sequence ID" value="CAF3835064.1"/>
    <property type="molecule type" value="Genomic_DNA"/>
</dbReference>
<dbReference type="Proteomes" id="UP000663855">
    <property type="component" value="Unassembled WGS sequence"/>
</dbReference>
<reference evidence="2" key="1">
    <citation type="submission" date="2021-02" db="EMBL/GenBank/DDBJ databases">
        <authorList>
            <person name="Nowell W R."/>
        </authorList>
    </citation>
    <scope>NUCLEOTIDE SEQUENCE</scope>
</reference>
<dbReference type="EMBL" id="CAJNOW010000092">
    <property type="protein sequence ID" value="CAF1234426.1"/>
    <property type="molecule type" value="Genomic_DNA"/>
</dbReference>
<gene>
    <name evidence="5" type="ORF">BYL167_LOCUS4935</name>
    <name evidence="3" type="ORF">CJN711_LOCUS23018</name>
    <name evidence="2" type="ORF">KQP761_LOCUS1471</name>
    <name evidence="4" type="ORF">MBJ925_LOCUS27995</name>
</gene>
<dbReference type="Proteomes" id="UP000663834">
    <property type="component" value="Unassembled WGS sequence"/>
</dbReference>
<name>A0A814YX38_9BILA</name>